<reference evidence="2 3" key="1">
    <citation type="submission" date="2022-09" db="EMBL/GenBank/DDBJ databases">
        <title>Enrichment on poylsaccharides allowed isolation of novel metabolic and taxonomic groups of Haloarchaea.</title>
        <authorList>
            <person name="Sorokin D.Y."/>
            <person name="Elcheninov A.G."/>
            <person name="Khizhniak T.V."/>
            <person name="Kolganova T.V."/>
            <person name="Kublanov I.V."/>
        </authorList>
    </citation>
    <scope>NUCLEOTIDE SEQUENCE [LARGE SCALE GENOMIC DNA]</scope>
    <source>
        <strain evidence="2 3">AArc-curdl1</strain>
    </source>
</reference>
<keyword evidence="1" id="KW-0812">Transmembrane</keyword>
<dbReference type="EMBL" id="JAOPJZ010000024">
    <property type="protein sequence ID" value="MCU4753889.1"/>
    <property type="molecule type" value="Genomic_DNA"/>
</dbReference>
<gene>
    <name evidence="2" type="ORF">OB919_18210</name>
</gene>
<keyword evidence="1" id="KW-0472">Membrane</keyword>
<keyword evidence="3" id="KW-1185">Reference proteome</keyword>
<dbReference type="RefSeq" id="WP_342810196.1">
    <property type="nucleotide sequence ID" value="NZ_JAOPJZ010000024.1"/>
</dbReference>
<evidence type="ECO:0000313" key="2">
    <source>
        <dbReference type="EMBL" id="MCU4753889.1"/>
    </source>
</evidence>
<evidence type="ECO:0000256" key="1">
    <source>
        <dbReference type="SAM" id="Phobius"/>
    </source>
</evidence>
<name>A0AAP2ZDF2_9EURY</name>
<protein>
    <submittedName>
        <fullName evidence="2">Uncharacterized protein</fullName>
    </submittedName>
</protein>
<dbReference type="Proteomes" id="UP001321047">
    <property type="component" value="Unassembled WGS sequence"/>
</dbReference>
<comment type="caution">
    <text evidence="2">The sequence shown here is derived from an EMBL/GenBank/DDBJ whole genome shotgun (WGS) entry which is preliminary data.</text>
</comment>
<organism evidence="2 3">
    <name type="scientific">Natronosalvus hydrolyticus</name>
    <dbReference type="NCBI Taxonomy" id="2979988"/>
    <lineage>
        <taxon>Archaea</taxon>
        <taxon>Methanobacteriati</taxon>
        <taxon>Methanobacteriota</taxon>
        <taxon>Stenosarchaea group</taxon>
        <taxon>Halobacteria</taxon>
        <taxon>Halobacteriales</taxon>
        <taxon>Natrialbaceae</taxon>
        <taxon>Natronosalvus</taxon>
    </lineage>
</organism>
<feature type="transmembrane region" description="Helical" evidence="1">
    <location>
        <begin position="30"/>
        <end position="51"/>
    </location>
</feature>
<accession>A0AAP2ZDF2</accession>
<proteinExistence type="predicted"/>
<evidence type="ECO:0000313" key="3">
    <source>
        <dbReference type="Proteomes" id="UP001321047"/>
    </source>
</evidence>
<sequence length="87" mass="9461">MTGGIVVFAIGLALLGVTWFREWNGWTAFGAVVMGAAICATYVVQVFEVVFARQYRRQVISEMPDGTFAPEQAVEVGDGATAVFILW</sequence>
<keyword evidence="1" id="KW-1133">Transmembrane helix</keyword>
<dbReference type="AlphaFoldDB" id="A0AAP2ZDF2"/>